<dbReference type="Pfam" id="PF13511">
    <property type="entry name" value="DUF4124"/>
    <property type="match status" value="1"/>
</dbReference>
<evidence type="ECO:0000313" key="3">
    <source>
        <dbReference type="EMBL" id="KAA8997445.1"/>
    </source>
</evidence>
<comment type="caution">
    <text evidence="3">The sequence shown here is derived from an EMBL/GenBank/DDBJ whole genome shotgun (WGS) entry which is preliminary data.</text>
</comment>
<evidence type="ECO:0000259" key="2">
    <source>
        <dbReference type="Pfam" id="PF13511"/>
    </source>
</evidence>
<dbReference type="Proteomes" id="UP000326367">
    <property type="component" value="Unassembled WGS sequence"/>
</dbReference>
<reference evidence="3 4" key="1">
    <citation type="journal article" date="2020" name="Antonie Van Leeuwenhoek">
        <title>Stenotrophomonas cyclobalanopsidis sp. nov., isolated from the leaf spot disease of Cyclobalanopsis patelliformis.</title>
        <authorList>
            <person name="Bian D.R."/>
            <person name="Xue H."/>
            <person name="Piao C.G."/>
            <person name="Li Y."/>
        </authorList>
    </citation>
    <scope>NUCLEOTIDE SEQUENCE [LARGE SCALE GENOMIC DNA]</scope>
    <source>
        <strain evidence="3 4">TPQG1-4</strain>
    </source>
</reference>
<dbReference type="EMBL" id="VYKI01000013">
    <property type="protein sequence ID" value="KAA8997445.1"/>
    <property type="molecule type" value="Genomic_DNA"/>
</dbReference>
<feature type="compositionally biased region" description="Polar residues" evidence="1">
    <location>
        <begin position="89"/>
        <end position="102"/>
    </location>
</feature>
<dbReference type="InterPro" id="IPR025392">
    <property type="entry name" value="DUF4124"/>
</dbReference>
<accession>A0ABQ6SZR8</accession>
<proteinExistence type="predicted"/>
<feature type="region of interest" description="Disordered" evidence="1">
    <location>
        <begin position="87"/>
        <end position="108"/>
    </location>
</feature>
<name>A0ABQ6SZR8_9GAMM</name>
<evidence type="ECO:0000313" key="4">
    <source>
        <dbReference type="Proteomes" id="UP000326367"/>
    </source>
</evidence>
<gene>
    <name evidence="3" type="ORF">FJU31_11450</name>
</gene>
<keyword evidence="4" id="KW-1185">Reference proteome</keyword>
<protein>
    <submittedName>
        <fullName evidence="3">DUF4124 domain-containing protein</fullName>
    </submittedName>
</protein>
<sequence length="147" mass="16181">MLPRHAGQGGPWGGSMRRMWVLLPLLAAGDACAQRVYKCNDGGRTVYQTLPCPSGQDTGVTRPIVRDPKLSWQESERVDRELRDARRQLQASAGRSAPQGSGTVIEAASNAEACDKARARREMAEWFGTRTPQRQLNDDVTRACASR</sequence>
<feature type="domain" description="DUF4124" evidence="2">
    <location>
        <begin position="25"/>
        <end position="57"/>
    </location>
</feature>
<evidence type="ECO:0000256" key="1">
    <source>
        <dbReference type="SAM" id="MobiDB-lite"/>
    </source>
</evidence>
<organism evidence="3 4">
    <name type="scientific">Stenotrophomonas cyclobalanopsidis</name>
    <dbReference type="NCBI Taxonomy" id="2771362"/>
    <lineage>
        <taxon>Bacteria</taxon>
        <taxon>Pseudomonadati</taxon>
        <taxon>Pseudomonadota</taxon>
        <taxon>Gammaproteobacteria</taxon>
        <taxon>Lysobacterales</taxon>
        <taxon>Lysobacteraceae</taxon>
        <taxon>Stenotrophomonas</taxon>
    </lineage>
</organism>